<feature type="transmembrane region" description="Helical" evidence="1">
    <location>
        <begin position="513"/>
        <end position="535"/>
    </location>
</feature>
<dbReference type="Proteomes" id="UP000054498">
    <property type="component" value="Unassembled WGS sequence"/>
</dbReference>
<gene>
    <name evidence="2" type="ORF">MNEG_10552</name>
</gene>
<feature type="transmembrane region" description="Helical" evidence="1">
    <location>
        <begin position="151"/>
        <end position="173"/>
    </location>
</feature>
<dbReference type="GeneID" id="25727726"/>
<dbReference type="EMBL" id="KK102583">
    <property type="protein sequence ID" value="KIY97409.1"/>
    <property type="molecule type" value="Genomic_DNA"/>
</dbReference>
<proteinExistence type="predicted"/>
<dbReference type="OrthoDB" id="552024at2759"/>
<keyword evidence="1" id="KW-0812">Transmembrane</keyword>
<evidence type="ECO:0000313" key="2">
    <source>
        <dbReference type="EMBL" id="KIY97409.1"/>
    </source>
</evidence>
<reference evidence="2 3" key="1">
    <citation type="journal article" date="2013" name="BMC Genomics">
        <title>Reconstruction of the lipid metabolism for the microalga Monoraphidium neglectum from its genome sequence reveals characteristics suitable for biofuel production.</title>
        <authorList>
            <person name="Bogen C."/>
            <person name="Al-Dilaimi A."/>
            <person name="Albersmeier A."/>
            <person name="Wichmann J."/>
            <person name="Grundmann M."/>
            <person name="Rupp O."/>
            <person name="Lauersen K.J."/>
            <person name="Blifernez-Klassen O."/>
            <person name="Kalinowski J."/>
            <person name="Goesmann A."/>
            <person name="Mussgnug J.H."/>
            <person name="Kruse O."/>
        </authorList>
    </citation>
    <scope>NUCLEOTIDE SEQUENCE [LARGE SCALE GENOMIC DNA]</scope>
    <source>
        <strain evidence="2 3">SAG 48.87</strain>
    </source>
</reference>
<feature type="transmembrane region" description="Helical" evidence="1">
    <location>
        <begin position="121"/>
        <end position="139"/>
    </location>
</feature>
<feature type="transmembrane region" description="Helical" evidence="1">
    <location>
        <begin position="55"/>
        <end position="73"/>
    </location>
</feature>
<feature type="transmembrane region" description="Helical" evidence="1">
    <location>
        <begin position="570"/>
        <end position="592"/>
    </location>
</feature>
<keyword evidence="1" id="KW-0472">Membrane</keyword>
<feature type="transmembrane region" description="Helical" evidence="1">
    <location>
        <begin position="185"/>
        <end position="206"/>
    </location>
</feature>
<dbReference type="AlphaFoldDB" id="A0A0D2M146"/>
<evidence type="ECO:0000256" key="1">
    <source>
        <dbReference type="SAM" id="Phobius"/>
    </source>
</evidence>
<keyword evidence="3" id="KW-1185">Reference proteome</keyword>
<feature type="transmembrane region" description="Helical" evidence="1">
    <location>
        <begin position="598"/>
        <end position="619"/>
    </location>
</feature>
<dbReference type="STRING" id="145388.A0A0D2M146"/>
<evidence type="ECO:0000313" key="3">
    <source>
        <dbReference type="Proteomes" id="UP000054498"/>
    </source>
</evidence>
<protein>
    <submittedName>
        <fullName evidence="2">Uncharacterized protein</fullName>
    </submittedName>
</protein>
<sequence length="708" mass="73443">MAHGRPGRALLRTPSTDAAAALEVVVRCPADEPYARWRPNPTVAKMRALLLSPNLQLALQLAVGALLVSMFTFQSVMMSPNCHVGTRLRAVCSFIGDTCVALVPAGILCTLAKLIGPASAHPAVLALYCTVGPALLALLTINRAATWPPMLWASGMVTLLVFGNVVIAGYLVWPLELWWRQSVALTMLSGIGLACAANLVVSLLVVRLGLSEVLRGAGHAASRNAARLLCPPGSMPGCGPPAILMLGTQEVQTACAVEARGAPLYALGPKLRAVELLLPAAAAEPGWLLPSRFDAGAYGALAAAAQRVVSSLTACESILEDDNLINEATHSPCYTNALRLTHATIAAALAHASAALSASARGPGPAAAAAAGGVDAGAWEEVRRELKDGLTLEQRAYWDVLRSATDAAPAKAWSLTQTRAIFFSYSAAMEAVDAAQQLQAATLRALGGAPSPAGKARAACAPSGGCGFAWTRGLRNQLNGSMLFANWKAALGTRLPAGLASRKAFRKMVSGRSFIAGVKIWLVLTLLLIGGLLLLQFDAQLAKQASNVSQAFIAAVLSMSERTEATASKVVSWMVGSVLGGAVGFALMWHPWVATSPHVLAATLCVAAFAVGLLGSSNFRVTITLTLMTVGSEVLCQYTPCCAPGQPRTGGSVAYFGARTAAICAGISLGALVSSFVAPWFTSCWALETMAEALKKAAQLAAVGYKKM</sequence>
<dbReference type="RefSeq" id="XP_013896429.1">
    <property type="nucleotide sequence ID" value="XM_014040975.1"/>
</dbReference>
<accession>A0A0D2M146</accession>
<dbReference type="KEGG" id="mng:MNEG_10552"/>
<name>A0A0D2M146_9CHLO</name>
<feature type="transmembrane region" description="Helical" evidence="1">
    <location>
        <begin position="94"/>
        <end position="115"/>
    </location>
</feature>
<keyword evidence="1" id="KW-1133">Transmembrane helix</keyword>
<organism evidence="2 3">
    <name type="scientific">Monoraphidium neglectum</name>
    <dbReference type="NCBI Taxonomy" id="145388"/>
    <lineage>
        <taxon>Eukaryota</taxon>
        <taxon>Viridiplantae</taxon>
        <taxon>Chlorophyta</taxon>
        <taxon>core chlorophytes</taxon>
        <taxon>Chlorophyceae</taxon>
        <taxon>CS clade</taxon>
        <taxon>Sphaeropleales</taxon>
        <taxon>Selenastraceae</taxon>
        <taxon>Monoraphidium</taxon>
    </lineage>
</organism>